<name>A0A0W0EU24_MONRR</name>
<dbReference type="InterPro" id="IPR001584">
    <property type="entry name" value="Integrase_cat-core"/>
</dbReference>
<dbReference type="Proteomes" id="UP000054988">
    <property type="component" value="Unassembled WGS sequence"/>
</dbReference>
<dbReference type="SUPFAM" id="SSF53098">
    <property type="entry name" value="Ribonuclease H-like"/>
    <property type="match status" value="1"/>
</dbReference>
<sequence>MVQLDALSRRSDLVEDEDTDNEDVVVLPDKLFIKTIDTELKNMLEEALPTDEFFKMTIELLLEKRVTPIKSSLQDWRTTDGILYYKNRVYVPNDSKLQKHLVKSIHEALLHGHPGQWNTVDQIQRDYWWPGMTKYIKSFVDGCVACQQMKINTHPTRVPLQPIGGHKDALLFQIITMDLITDLPEVDRSNSILVVVDHAATKGVIFIPCKKKLDAAETAKLLFQHVYKRFGLPDKIISDRDP</sequence>
<dbReference type="Pfam" id="PF17921">
    <property type="entry name" value="Integrase_H2C2"/>
    <property type="match status" value="1"/>
</dbReference>
<accession>A0A0W0EU24</accession>
<evidence type="ECO:0000313" key="3">
    <source>
        <dbReference type="EMBL" id="KTB27544.1"/>
    </source>
</evidence>
<dbReference type="Gene3D" id="3.30.420.10">
    <property type="entry name" value="Ribonuclease H-like superfamily/Ribonuclease H"/>
    <property type="match status" value="1"/>
</dbReference>
<dbReference type="GO" id="GO:0015074">
    <property type="term" value="P:DNA integration"/>
    <property type="evidence" value="ECO:0007669"/>
    <property type="project" value="InterPro"/>
</dbReference>
<gene>
    <name evidence="3" type="ORF">WG66_19881</name>
</gene>
<dbReference type="AlphaFoldDB" id="A0A0W0EU24"/>
<dbReference type="InterPro" id="IPR050951">
    <property type="entry name" value="Retrovirus_Pol_polyprotein"/>
</dbReference>
<dbReference type="GO" id="GO:0005634">
    <property type="term" value="C:nucleus"/>
    <property type="evidence" value="ECO:0007669"/>
    <property type="project" value="UniProtKB-ARBA"/>
</dbReference>
<dbReference type="InterPro" id="IPR041588">
    <property type="entry name" value="Integrase_H2C2"/>
</dbReference>
<evidence type="ECO:0000256" key="1">
    <source>
        <dbReference type="ARBA" id="ARBA00022884"/>
    </source>
</evidence>
<dbReference type="InterPro" id="IPR012337">
    <property type="entry name" value="RNaseH-like_sf"/>
</dbReference>
<proteinExistence type="predicted"/>
<dbReference type="PANTHER" id="PTHR37984">
    <property type="entry name" value="PROTEIN CBG26694"/>
    <property type="match status" value="1"/>
</dbReference>
<dbReference type="GO" id="GO:0003723">
    <property type="term" value="F:RNA binding"/>
    <property type="evidence" value="ECO:0007669"/>
    <property type="project" value="UniProtKB-KW"/>
</dbReference>
<evidence type="ECO:0000259" key="2">
    <source>
        <dbReference type="PROSITE" id="PS50994"/>
    </source>
</evidence>
<comment type="caution">
    <text evidence="3">The sequence shown here is derived from an EMBL/GenBank/DDBJ whole genome shotgun (WGS) entry which is preliminary data.</text>
</comment>
<keyword evidence="1" id="KW-0694">RNA-binding</keyword>
<dbReference type="FunFam" id="1.10.340.70:FF:000001">
    <property type="entry name" value="Retrovirus-related Pol polyprotein from transposon gypsy-like Protein"/>
    <property type="match status" value="1"/>
</dbReference>
<dbReference type="EMBL" id="LATX01002536">
    <property type="protein sequence ID" value="KTB27544.1"/>
    <property type="molecule type" value="Genomic_DNA"/>
</dbReference>
<reference evidence="3 4" key="1">
    <citation type="submission" date="2015-12" db="EMBL/GenBank/DDBJ databases">
        <title>Draft genome sequence of Moniliophthora roreri, the causal agent of frosty pod rot of cacao.</title>
        <authorList>
            <person name="Aime M.C."/>
            <person name="Diaz-Valderrama J.R."/>
            <person name="Kijpornyongpan T."/>
            <person name="Phillips-Mora W."/>
        </authorList>
    </citation>
    <scope>NUCLEOTIDE SEQUENCE [LARGE SCALE GENOMIC DNA]</scope>
    <source>
        <strain evidence="3 4">MCA 2952</strain>
    </source>
</reference>
<dbReference type="PROSITE" id="PS50994">
    <property type="entry name" value="INTEGRASE"/>
    <property type="match status" value="1"/>
</dbReference>
<organism evidence="3 4">
    <name type="scientific">Moniliophthora roreri</name>
    <name type="common">Frosty pod rot fungus</name>
    <name type="synonym">Monilia roreri</name>
    <dbReference type="NCBI Taxonomy" id="221103"/>
    <lineage>
        <taxon>Eukaryota</taxon>
        <taxon>Fungi</taxon>
        <taxon>Dikarya</taxon>
        <taxon>Basidiomycota</taxon>
        <taxon>Agaricomycotina</taxon>
        <taxon>Agaricomycetes</taxon>
        <taxon>Agaricomycetidae</taxon>
        <taxon>Agaricales</taxon>
        <taxon>Marasmiineae</taxon>
        <taxon>Marasmiaceae</taxon>
        <taxon>Moniliophthora</taxon>
    </lineage>
</organism>
<dbReference type="InterPro" id="IPR036397">
    <property type="entry name" value="RNaseH_sf"/>
</dbReference>
<feature type="domain" description="Integrase catalytic" evidence="2">
    <location>
        <begin position="158"/>
        <end position="242"/>
    </location>
</feature>
<evidence type="ECO:0000313" key="4">
    <source>
        <dbReference type="Proteomes" id="UP000054988"/>
    </source>
</evidence>
<protein>
    <recommendedName>
        <fullName evidence="2">Integrase catalytic domain-containing protein</fullName>
    </recommendedName>
</protein>
<dbReference type="Gene3D" id="1.10.340.70">
    <property type="match status" value="1"/>
</dbReference>
<dbReference type="PANTHER" id="PTHR37984:SF5">
    <property type="entry name" value="PROTEIN NYNRIN-LIKE"/>
    <property type="match status" value="1"/>
</dbReference>